<sequence>MLALWGGWKSQGFEPPNPLVYINLTPMFVKNPLDIITKLKL</sequence>
<name>A0A6M3LU48_9ZZZZ</name>
<protein>
    <submittedName>
        <fullName evidence="1">Uncharacterized protein</fullName>
    </submittedName>
</protein>
<accession>A0A6M3LU48</accession>
<proteinExistence type="predicted"/>
<reference evidence="1" key="1">
    <citation type="submission" date="2020-03" db="EMBL/GenBank/DDBJ databases">
        <title>The deep terrestrial virosphere.</title>
        <authorList>
            <person name="Holmfeldt K."/>
            <person name="Nilsson E."/>
            <person name="Simone D."/>
            <person name="Lopez-Fernandez M."/>
            <person name="Wu X."/>
            <person name="de Brujin I."/>
            <person name="Lundin D."/>
            <person name="Andersson A."/>
            <person name="Bertilsson S."/>
            <person name="Dopson M."/>
        </authorList>
    </citation>
    <scope>NUCLEOTIDE SEQUENCE</scope>
    <source>
        <strain evidence="1">MM415B06748</strain>
    </source>
</reference>
<organism evidence="1">
    <name type="scientific">viral metagenome</name>
    <dbReference type="NCBI Taxonomy" id="1070528"/>
    <lineage>
        <taxon>unclassified sequences</taxon>
        <taxon>metagenomes</taxon>
        <taxon>organismal metagenomes</taxon>
    </lineage>
</organism>
<dbReference type="AlphaFoldDB" id="A0A6M3LU48"/>
<evidence type="ECO:0000313" key="1">
    <source>
        <dbReference type="EMBL" id="QJA97064.1"/>
    </source>
</evidence>
<gene>
    <name evidence="1" type="ORF">MM415B06748_0004</name>
</gene>
<dbReference type="EMBL" id="MT143459">
    <property type="protein sequence ID" value="QJA97064.1"/>
    <property type="molecule type" value="Genomic_DNA"/>
</dbReference>